<name>A0A109DCP9_9LACO</name>
<dbReference type="GO" id="GO:0004812">
    <property type="term" value="F:aminoacyl-tRNA ligase activity"/>
    <property type="evidence" value="ECO:0007669"/>
    <property type="project" value="UniProtKB-KW"/>
</dbReference>
<keyword evidence="2" id="KW-0648">Protein biosynthesis</keyword>
<dbReference type="EMBL" id="LJGP01000047">
    <property type="protein sequence ID" value="KWU03000.1"/>
    <property type="molecule type" value="Genomic_DNA"/>
</dbReference>
<dbReference type="PANTHER" id="PTHR31423">
    <property type="entry name" value="YBAK DOMAIN-CONTAINING PROTEIN"/>
    <property type="match status" value="1"/>
</dbReference>
<comment type="similarity">
    <text evidence="1">Belongs to the PRORSD1 family.</text>
</comment>
<dbReference type="RefSeq" id="WP_060462498.1">
    <property type="nucleotide sequence ID" value="NZ_AP025162.1"/>
</dbReference>
<evidence type="ECO:0000256" key="2">
    <source>
        <dbReference type="ARBA" id="ARBA00022917"/>
    </source>
</evidence>
<evidence type="ECO:0000256" key="1">
    <source>
        <dbReference type="ARBA" id="ARBA00010201"/>
    </source>
</evidence>
<dbReference type="InterPro" id="IPR007214">
    <property type="entry name" value="YbaK/aa-tRNA-synth-assoc-dom"/>
</dbReference>
<evidence type="ECO:0000259" key="3">
    <source>
        <dbReference type="Pfam" id="PF04073"/>
    </source>
</evidence>
<dbReference type="GO" id="GO:0006412">
    <property type="term" value="P:translation"/>
    <property type="evidence" value="ECO:0007669"/>
    <property type="project" value="UniProtKB-KW"/>
</dbReference>
<reference evidence="4 5" key="1">
    <citation type="journal article" date="2016" name="Microbiology (Mosc.)">
        <title>Comparison of Lactobacillus crispatus isolates from Lactobacillus-dominated vaginal microbiomes with isolates from microbiomes containing bacterial vaginosis-associated bacteria.</title>
        <authorList>
            <person name="Abdelmaksoud A.A."/>
            <person name="Koparde V.N."/>
            <person name="Sheth N.U."/>
            <person name="Serrano M.G."/>
            <person name="Glascock A.L."/>
            <person name="Fettweis J.M."/>
            <person name="Strauss Iii J.F."/>
            <person name="Buck G.A."/>
            <person name="Jefferson K.K."/>
        </authorList>
    </citation>
    <scope>NUCLEOTIDE SEQUENCE [LARGE SCALE GENOMIC DNA]</scope>
    <source>
        <strain evidence="4 5">VMC3</strain>
    </source>
</reference>
<dbReference type="CDD" id="cd04335">
    <property type="entry name" value="PrdX_deacylase"/>
    <property type="match status" value="1"/>
</dbReference>
<dbReference type="PATRIC" id="fig|47770.28.peg.1432"/>
<organism evidence="4 5">
    <name type="scientific">Lactobacillus crispatus</name>
    <dbReference type="NCBI Taxonomy" id="47770"/>
    <lineage>
        <taxon>Bacteria</taxon>
        <taxon>Bacillati</taxon>
        <taxon>Bacillota</taxon>
        <taxon>Bacilli</taxon>
        <taxon>Lactobacillales</taxon>
        <taxon>Lactobacillaceae</taxon>
        <taxon>Lactobacillus</taxon>
    </lineage>
</organism>
<evidence type="ECO:0000313" key="5">
    <source>
        <dbReference type="Proteomes" id="UP000067598"/>
    </source>
</evidence>
<evidence type="ECO:0000313" key="4">
    <source>
        <dbReference type="EMBL" id="KWU03000.1"/>
    </source>
</evidence>
<gene>
    <name evidence="4" type="ORF">AEL95_09555</name>
</gene>
<keyword evidence="4" id="KW-0436">Ligase</keyword>
<dbReference type="PANTHER" id="PTHR31423:SF3">
    <property type="entry name" value="PROLYL-TRNA SYNTHETASE ASSOCIATED DOMAIN-CONTAINING PROTEIN 1-RELATED"/>
    <property type="match status" value="1"/>
</dbReference>
<feature type="domain" description="YbaK/aminoacyl-tRNA synthetase-associated" evidence="3">
    <location>
        <begin position="22"/>
        <end position="148"/>
    </location>
</feature>
<keyword evidence="4" id="KW-0030">Aminoacyl-tRNA synthetase</keyword>
<dbReference type="InterPro" id="IPR040285">
    <property type="entry name" value="ProX/PRXD1"/>
</dbReference>
<proteinExistence type="inferred from homology"/>
<sequence>MHTQEILQLLDDHDINYQVFSHPAVFTTKEVDKYLEDEDFAKCKNLFIKSRNGKNYYLLMLPENKKVDWKKAQSELLSPSLTFASEDELEEKLKVKSGTVSPFNLLNDSSNTIPLIVDQAAMEENNYVGVHPNDNTKTISLTWTDLARILSSYGHLFEERSL</sequence>
<comment type="caution">
    <text evidence="4">The sequence shown here is derived from an EMBL/GenBank/DDBJ whole genome shotgun (WGS) entry which is preliminary data.</text>
</comment>
<protein>
    <submittedName>
        <fullName evidence="4">Prolyl-tRNA synthetase</fullName>
    </submittedName>
</protein>
<dbReference type="Pfam" id="PF04073">
    <property type="entry name" value="tRNA_edit"/>
    <property type="match status" value="1"/>
</dbReference>
<dbReference type="InterPro" id="IPR036754">
    <property type="entry name" value="YbaK/aa-tRNA-synt-asso_dom_sf"/>
</dbReference>
<dbReference type="Gene3D" id="3.90.960.10">
    <property type="entry name" value="YbaK/aminoacyl-tRNA synthetase-associated domain"/>
    <property type="match status" value="1"/>
</dbReference>
<dbReference type="Proteomes" id="UP000067598">
    <property type="component" value="Unassembled WGS sequence"/>
</dbReference>
<accession>A0A109DCP9</accession>
<dbReference type="GO" id="GO:0002161">
    <property type="term" value="F:aminoacyl-tRNA deacylase activity"/>
    <property type="evidence" value="ECO:0007669"/>
    <property type="project" value="InterPro"/>
</dbReference>
<dbReference type="SUPFAM" id="SSF55826">
    <property type="entry name" value="YbaK/ProRS associated domain"/>
    <property type="match status" value="1"/>
</dbReference>
<dbReference type="AlphaFoldDB" id="A0A109DCP9"/>